<dbReference type="Pfam" id="PF00072">
    <property type="entry name" value="Response_reg"/>
    <property type="match status" value="1"/>
</dbReference>
<evidence type="ECO:0000256" key="1">
    <source>
        <dbReference type="ARBA" id="ARBA00022553"/>
    </source>
</evidence>
<dbReference type="InterPro" id="IPR050595">
    <property type="entry name" value="Bact_response_regulator"/>
</dbReference>
<feature type="region of interest" description="Disordered" evidence="3">
    <location>
        <begin position="1"/>
        <end position="22"/>
    </location>
</feature>
<evidence type="ECO:0000313" key="5">
    <source>
        <dbReference type="EMBL" id="RJP18128.1"/>
    </source>
</evidence>
<dbReference type="SMART" id="SM00448">
    <property type="entry name" value="REC"/>
    <property type="match status" value="1"/>
</dbReference>
<gene>
    <name evidence="5" type="ORF">C4520_14860</name>
</gene>
<dbReference type="GO" id="GO:0000160">
    <property type="term" value="P:phosphorelay signal transduction system"/>
    <property type="evidence" value="ECO:0007669"/>
    <property type="project" value="InterPro"/>
</dbReference>
<evidence type="ECO:0000256" key="2">
    <source>
        <dbReference type="PROSITE-ProRule" id="PRU00169"/>
    </source>
</evidence>
<sequence>MAVGDFMKASSKKTKRVSHPSKPTKTKILVIDDDSAVAEMLRNYLGGKRCFVVLSASTGGEGIQQAIEQMPDLILINTRLSDMNGLDVHEHLKQNSGTRAIPVIYISSFSSLRIIEQATKQGAKGFFMKPFTLSNIYTKMASVLQMSQPVH</sequence>
<dbReference type="PROSITE" id="PS50110">
    <property type="entry name" value="RESPONSE_REGULATORY"/>
    <property type="match status" value="1"/>
</dbReference>
<evidence type="ECO:0000256" key="3">
    <source>
        <dbReference type="SAM" id="MobiDB-lite"/>
    </source>
</evidence>
<comment type="caution">
    <text evidence="5">The sequence shown here is derived from an EMBL/GenBank/DDBJ whole genome shotgun (WGS) entry which is preliminary data.</text>
</comment>
<dbReference type="EMBL" id="QZKU01000105">
    <property type="protein sequence ID" value="RJP18128.1"/>
    <property type="molecule type" value="Genomic_DNA"/>
</dbReference>
<feature type="domain" description="Response regulatory" evidence="4">
    <location>
        <begin position="27"/>
        <end position="144"/>
    </location>
</feature>
<dbReference type="Proteomes" id="UP000265882">
    <property type="component" value="Unassembled WGS sequence"/>
</dbReference>
<dbReference type="InterPro" id="IPR001789">
    <property type="entry name" value="Sig_transdc_resp-reg_receiver"/>
</dbReference>
<name>A0A3A4N992_ABYX5</name>
<dbReference type="PANTHER" id="PTHR44591">
    <property type="entry name" value="STRESS RESPONSE REGULATOR PROTEIN 1"/>
    <property type="match status" value="1"/>
</dbReference>
<reference evidence="5 6" key="1">
    <citation type="journal article" date="2017" name="ISME J.">
        <title>Energy and carbon metabolisms in a deep terrestrial subsurface fluid microbial community.</title>
        <authorList>
            <person name="Momper L."/>
            <person name="Jungbluth S.P."/>
            <person name="Lee M.D."/>
            <person name="Amend J.P."/>
        </authorList>
    </citation>
    <scope>NUCLEOTIDE SEQUENCE [LARGE SCALE GENOMIC DNA]</scope>
    <source>
        <strain evidence="5">SURF_5</strain>
    </source>
</reference>
<feature type="compositionally biased region" description="Basic residues" evidence="3">
    <location>
        <begin position="10"/>
        <end position="22"/>
    </location>
</feature>
<accession>A0A3A4N992</accession>
<dbReference type="InterPro" id="IPR011006">
    <property type="entry name" value="CheY-like_superfamily"/>
</dbReference>
<keyword evidence="1" id="KW-0597">Phosphoprotein</keyword>
<organism evidence="5 6">
    <name type="scientific">Abyssobacteria bacterium (strain SURF_5)</name>
    <dbReference type="NCBI Taxonomy" id="2093360"/>
    <lineage>
        <taxon>Bacteria</taxon>
        <taxon>Pseudomonadati</taxon>
        <taxon>Candidatus Hydrogenedentota</taxon>
        <taxon>Candidatus Abyssobacteria</taxon>
    </lineage>
</organism>
<evidence type="ECO:0000259" key="4">
    <source>
        <dbReference type="PROSITE" id="PS50110"/>
    </source>
</evidence>
<proteinExistence type="predicted"/>
<evidence type="ECO:0000313" key="6">
    <source>
        <dbReference type="Proteomes" id="UP000265882"/>
    </source>
</evidence>
<dbReference type="PANTHER" id="PTHR44591:SF3">
    <property type="entry name" value="RESPONSE REGULATORY DOMAIN-CONTAINING PROTEIN"/>
    <property type="match status" value="1"/>
</dbReference>
<comment type="caution">
    <text evidence="2">Lacks conserved residue(s) required for the propagation of feature annotation.</text>
</comment>
<protein>
    <submittedName>
        <fullName evidence="5">Response regulator</fullName>
    </submittedName>
</protein>
<dbReference type="AlphaFoldDB" id="A0A3A4N992"/>
<dbReference type="SUPFAM" id="SSF52172">
    <property type="entry name" value="CheY-like"/>
    <property type="match status" value="1"/>
</dbReference>
<dbReference type="CDD" id="cd00156">
    <property type="entry name" value="REC"/>
    <property type="match status" value="1"/>
</dbReference>
<dbReference type="Gene3D" id="3.40.50.2300">
    <property type="match status" value="1"/>
</dbReference>